<feature type="region of interest" description="Disordered" evidence="1">
    <location>
        <begin position="518"/>
        <end position="542"/>
    </location>
</feature>
<organism evidence="2">
    <name type="scientific">Nothobranchius kuhntae</name>
    <name type="common">Beira killifish</name>
    <dbReference type="NCBI Taxonomy" id="321403"/>
    <lineage>
        <taxon>Eukaryota</taxon>
        <taxon>Metazoa</taxon>
        <taxon>Chordata</taxon>
        <taxon>Craniata</taxon>
        <taxon>Vertebrata</taxon>
        <taxon>Euteleostomi</taxon>
        <taxon>Actinopterygii</taxon>
        <taxon>Neopterygii</taxon>
        <taxon>Teleostei</taxon>
        <taxon>Neoteleostei</taxon>
        <taxon>Acanthomorphata</taxon>
        <taxon>Ovalentaria</taxon>
        <taxon>Atherinomorphae</taxon>
        <taxon>Cyprinodontiformes</taxon>
        <taxon>Nothobranchiidae</taxon>
        <taxon>Nothobranchius</taxon>
    </lineage>
</organism>
<reference evidence="2" key="2">
    <citation type="submission" date="2016-06" db="EMBL/GenBank/DDBJ databases">
        <title>The genome of a short-lived fish provides insights into sex chromosome evolution and the genetic control of aging.</title>
        <authorList>
            <person name="Reichwald K."/>
            <person name="Felder M."/>
            <person name="Petzold A."/>
            <person name="Koch P."/>
            <person name="Groth M."/>
            <person name="Platzer M."/>
        </authorList>
    </citation>
    <scope>NUCLEOTIDE SEQUENCE</scope>
    <source>
        <tissue evidence="2">Brain</tissue>
    </source>
</reference>
<sequence>MLKDHIITASARSMDEERQLYEGMMKELGVSDHQGLLKGSVVSTFSWYVDEELLRRNNLISPEDYLNTQKPQVRESAPVTLSFVKLTKACESWGDDDSLSPSSKKIVEKMNDLDDKLTCESDSDTPKKKRTPKEKQNQTKPKPKWICEPSVEERERLRKLKDRNDYLRNPRFLPPKSHSLGDYEDLLVVETHGKRLLKVPIEARRPPPILTLPRVLDSFVSSLLTHGKGAAFHVLPDSGLLGPFETRTVEVTAYTDISMQKHYGQVFDVVVIKMACVEFGADIRLDWKTYNIDQNDGKLVDVVLSYGDHFPLKDADGNEVMSGALGLSDEDAPLSDVTNVEEEESEPPPAGKNLISVHIRPHLGSLSDYPYCITPQQIVIPARSSRTIRVSFTPLTLSGSDCESRCAGFALGFMSLDSKTAVCVPGRVRRVQGLDLEPIRLDLQAAVKPAVLLVQMDEDGGVLGFNASAGDLLRADSDGKLVACEFDVTQSFQLVNPAEMPLRFRLGTKAPFSVLKPLRGSSSDPYTGDGQALVIQPRHSTR</sequence>
<dbReference type="GO" id="GO:0005929">
    <property type="term" value="C:cilium"/>
    <property type="evidence" value="ECO:0007669"/>
    <property type="project" value="TreeGrafter"/>
</dbReference>
<feature type="compositionally biased region" description="Acidic residues" evidence="1">
    <location>
        <begin position="328"/>
        <end position="346"/>
    </location>
</feature>
<dbReference type="GO" id="GO:0005737">
    <property type="term" value="C:cytoplasm"/>
    <property type="evidence" value="ECO:0007669"/>
    <property type="project" value="TreeGrafter"/>
</dbReference>
<proteinExistence type="predicted"/>
<gene>
    <name evidence="2" type="primary">DLEC1</name>
</gene>
<dbReference type="InterPro" id="IPR033304">
    <property type="entry name" value="DLEC1"/>
</dbReference>
<dbReference type="GO" id="GO:0008285">
    <property type="term" value="P:negative regulation of cell population proliferation"/>
    <property type="evidence" value="ECO:0007669"/>
    <property type="project" value="InterPro"/>
</dbReference>
<feature type="region of interest" description="Disordered" evidence="1">
    <location>
        <begin position="116"/>
        <end position="145"/>
    </location>
</feature>
<dbReference type="GO" id="GO:0015631">
    <property type="term" value="F:tubulin binding"/>
    <property type="evidence" value="ECO:0007669"/>
    <property type="project" value="TreeGrafter"/>
</dbReference>
<evidence type="ECO:0000256" key="1">
    <source>
        <dbReference type="SAM" id="MobiDB-lite"/>
    </source>
</evidence>
<name>A0A1A8KAK6_NOTKU</name>
<reference evidence="2" key="1">
    <citation type="submission" date="2016-05" db="EMBL/GenBank/DDBJ databases">
        <authorList>
            <person name="Lavstsen T."/>
            <person name="Jespersen J.S."/>
        </authorList>
    </citation>
    <scope>NUCLEOTIDE SEQUENCE</scope>
    <source>
        <tissue evidence="2">Brain</tissue>
    </source>
</reference>
<dbReference type="EMBL" id="HAEE01009196">
    <property type="protein sequence ID" value="SBR29246.1"/>
    <property type="molecule type" value="Transcribed_RNA"/>
</dbReference>
<dbReference type="PANTHER" id="PTHR46348:SF1">
    <property type="entry name" value="DELETED IN LUNG AND ESOPHAGEAL CANCER PROTEIN 1"/>
    <property type="match status" value="1"/>
</dbReference>
<feature type="non-terminal residue" evidence="2">
    <location>
        <position position="542"/>
    </location>
</feature>
<protein>
    <submittedName>
        <fullName evidence="2">Deleted in lung and esophageal cancer 1</fullName>
    </submittedName>
</protein>
<dbReference type="AlphaFoldDB" id="A0A1A8KAK6"/>
<accession>A0A1A8KAK6</accession>
<evidence type="ECO:0000313" key="2">
    <source>
        <dbReference type="EMBL" id="SBR29246.1"/>
    </source>
</evidence>
<feature type="region of interest" description="Disordered" evidence="1">
    <location>
        <begin position="327"/>
        <end position="353"/>
    </location>
</feature>
<dbReference type="PANTHER" id="PTHR46348">
    <property type="entry name" value="DELETED IN LUNG AND ESOPHAGEAL CANCER PROTEIN 1"/>
    <property type="match status" value="1"/>
</dbReference>